<keyword evidence="3" id="KW-0963">Cytoplasm</keyword>
<dbReference type="GO" id="GO:0005737">
    <property type="term" value="C:cytoplasm"/>
    <property type="evidence" value="ECO:0007669"/>
    <property type="project" value="UniProtKB-SubCell"/>
</dbReference>
<name>A0A6V7NYV8_ANACO</name>
<keyword evidence="4" id="KW-0676">Redox-active center</keyword>
<evidence type="ECO:0000256" key="3">
    <source>
        <dbReference type="ARBA" id="ARBA00022490"/>
    </source>
</evidence>
<organism evidence="7">
    <name type="scientific">Ananas comosus var. bracteatus</name>
    <name type="common">red pineapple</name>
    <dbReference type="NCBI Taxonomy" id="296719"/>
    <lineage>
        <taxon>Eukaryota</taxon>
        <taxon>Viridiplantae</taxon>
        <taxon>Streptophyta</taxon>
        <taxon>Embryophyta</taxon>
        <taxon>Tracheophyta</taxon>
        <taxon>Spermatophyta</taxon>
        <taxon>Magnoliopsida</taxon>
        <taxon>Liliopsida</taxon>
        <taxon>Poales</taxon>
        <taxon>Bromeliaceae</taxon>
        <taxon>Bromelioideae</taxon>
        <taxon>Ananas</taxon>
    </lineage>
</organism>
<dbReference type="PROSITE" id="PS51354">
    <property type="entry name" value="GLUTAREDOXIN_2"/>
    <property type="match status" value="1"/>
</dbReference>
<evidence type="ECO:0000259" key="6">
    <source>
        <dbReference type="Pfam" id="PF00462"/>
    </source>
</evidence>
<sequence>MGIMRDVTERRSNRASAHVDGPHDDVAPPRGVGVRVGVSGIVGVGGGGSGDDDDDGYGERGSATSAASAASWRRAVAESAAAVVGRRGCCMSHVVRRLLQGLGVNPTVCDVDDEANGADAAALAEEFARIGAGEVSLPAVFIGGRLMGGLDRLMALHISGELVPMLKQAGALWL</sequence>
<evidence type="ECO:0000256" key="5">
    <source>
        <dbReference type="SAM" id="MobiDB-lite"/>
    </source>
</evidence>
<evidence type="ECO:0000256" key="4">
    <source>
        <dbReference type="ARBA" id="ARBA00023284"/>
    </source>
</evidence>
<comment type="similarity">
    <text evidence="2">Belongs to the glutaredoxin family. CC-type subfamily.</text>
</comment>
<evidence type="ECO:0000313" key="7">
    <source>
        <dbReference type="EMBL" id="CAD1823782.1"/>
    </source>
</evidence>
<protein>
    <recommendedName>
        <fullName evidence="6">Glutaredoxin domain-containing protein</fullName>
    </recommendedName>
</protein>
<feature type="region of interest" description="Disordered" evidence="5">
    <location>
        <begin position="1"/>
        <end position="32"/>
    </location>
</feature>
<dbReference type="EMBL" id="LR862143">
    <property type="protein sequence ID" value="CAD1823782.1"/>
    <property type="molecule type" value="Genomic_DNA"/>
</dbReference>
<feature type="compositionally biased region" description="Basic and acidic residues" evidence="5">
    <location>
        <begin position="1"/>
        <end position="12"/>
    </location>
</feature>
<evidence type="ECO:0000256" key="1">
    <source>
        <dbReference type="ARBA" id="ARBA00004496"/>
    </source>
</evidence>
<dbReference type="PANTHER" id="PTHR10168">
    <property type="entry name" value="GLUTAREDOXIN"/>
    <property type="match status" value="1"/>
</dbReference>
<dbReference type="Pfam" id="PF00462">
    <property type="entry name" value="Glutaredoxin"/>
    <property type="match status" value="1"/>
</dbReference>
<proteinExistence type="inferred from homology"/>
<dbReference type="NCBIfam" id="TIGR02189">
    <property type="entry name" value="GlrX-like_plant"/>
    <property type="match status" value="1"/>
</dbReference>
<gene>
    <name evidence="7" type="ORF">CB5_LOCUS6993</name>
</gene>
<accession>A0A6V7NYV8</accession>
<dbReference type="SUPFAM" id="SSF52833">
    <property type="entry name" value="Thioredoxin-like"/>
    <property type="match status" value="1"/>
</dbReference>
<dbReference type="InterPro" id="IPR011905">
    <property type="entry name" value="GlrX-like_pln_2"/>
</dbReference>
<comment type="subcellular location">
    <subcellularLocation>
        <location evidence="1">Cytoplasm</location>
    </subcellularLocation>
</comment>
<dbReference type="Gene3D" id="3.40.30.10">
    <property type="entry name" value="Glutaredoxin"/>
    <property type="match status" value="1"/>
</dbReference>
<feature type="region of interest" description="Disordered" evidence="5">
    <location>
        <begin position="43"/>
        <end position="62"/>
    </location>
</feature>
<dbReference type="InterPro" id="IPR002109">
    <property type="entry name" value="Glutaredoxin"/>
</dbReference>
<dbReference type="InterPro" id="IPR036249">
    <property type="entry name" value="Thioredoxin-like_sf"/>
</dbReference>
<dbReference type="AlphaFoldDB" id="A0A6V7NYV8"/>
<feature type="domain" description="Glutaredoxin" evidence="6">
    <location>
        <begin position="85"/>
        <end position="146"/>
    </location>
</feature>
<evidence type="ECO:0000256" key="2">
    <source>
        <dbReference type="ARBA" id="ARBA00007568"/>
    </source>
</evidence>
<reference evidence="7" key="1">
    <citation type="submission" date="2020-07" db="EMBL/GenBank/DDBJ databases">
        <authorList>
            <person name="Lin J."/>
        </authorList>
    </citation>
    <scope>NUCLEOTIDE SEQUENCE</scope>
</reference>